<gene>
    <name evidence="3" type="ordered locus">Sinac_3805</name>
</gene>
<feature type="transmembrane region" description="Helical" evidence="1">
    <location>
        <begin position="237"/>
        <end position="259"/>
    </location>
</feature>
<dbReference type="eggNOG" id="COG3271">
    <property type="taxonomic scope" value="Bacteria"/>
</dbReference>
<sequence length="273" mass="30045">MQARFPVIRAASEPRRLRGGRADLGLRAGVIFLLLGLLLSLPAGQTFASIPSPREEGDFKSGKVTLLESLPPEKRAVRLPKGREFPEHLKFGTSWQEPILCGPNALFVLLRLRGFNVARDQVTRLIPITKTGSSLADLSKAASALGLKHQVRKVSQSELFRLSPPFLVHEDIRSTDPEVRDSGHFFVTVRFNDQGQVGIIDGVSGNYQFIEKARFDRSFSGYVLVPEMNFFGVPTQWAWGMIYVLAAVVAILSCALAYLNRPVAVQSEAAAPC</sequence>
<dbReference type="STRING" id="886293.Sinac_3805"/>
<dbReference type="GO" id="GO:0005524">
    <property type="term" value="F:ATP binding"/>
    <property type="evidence" value="ECO:0007669"/>
    <property type="project" value="InterPro"/>
</dbReference>
<proteinExistence type="predicted"/>
<dbReference type="Pfam" id="PF03412">
    <property type="entry name" value="Peptidase_C39"/>
    <property type="match status" value="1"/>
</dbReference>
<evidence type="ECO:0000256" key="1">
    <source>
        <dbReference type="SAM" id="Phobius"/>
    </source>
</evidence>
<keyword evidence="1" id="KW-0472">Membrane</keyword>
<dbReference type="EMBL" id="CP003364">
    <property type="protein sequence ID" value="AGA28038.1"/>
    <property type="molecule type" value="Genomic_DNA"/>
</dbReference>
<dbReference type="HOGENOM" id="CLU_1019010_0_0_0"/>
<keyword evidence="1" id="KW-0812">Transmembrane</keyword>
<evidence type="ECO:0000313" key="4">
    <source>
        <dbReference type="Proteomes" id="UP000010798"/>
    </source>
</evidence>
<dbReference type="RefSeq" id="WP_015247177.1">
    <property type="nucleotide sequence ID" value="NC_019892.1"/>
</dbReference>
<keyword evidence="4" id="KW-1185">Reference proteome</keyword>
<feature type="domain" description="Peptidase C39" evidence="2">
    <location>
        <begin position="96"/>
        <end position="226"/>
    </location>
</feature>
<accession>L0DGU7</accession>
<keyword evidence="1" id="KW-1133">Transmembrane helix</keyword>
<dbReference type="Gene3D" id="3.90.70.10">
    <property type="entry name" value="Cysteine proteinases"/>
    <property type="match status" value="1"/>
</dbReference>
<evidence type="ECO:0000313" key="3">
    <source>
        <dbReference type="EMBL" id="AGA28038.1"/>
    </source>
</evidence>
<dbReference type="GO" id="GO:0016020">
    <property type="term" value="C:membrane"/>
    <property type="evidence" value="ECO:0007669"/>
    <property type="project" value="InterPro"/>
</dbReference>
<dbReference type="AlphaFoldDB" id="L0DGU7"/>
<reference evidence="3 4" key="1">
    <citation type="submission" date="2012-02" db="EMBL/GenBank/DDBJ databases">
        <title>Complete sequence of chromosome of Singulisphaera acidiphila DSM 18658.</title>
        <authorList>
            <consortium name="US DOE Joint Genome Institute (JGI-PGF)"/>
            <person name="Lucas S."/>
            <person name="Copeland A."/>
            <person name="Lapidus A."/>
            <person name="Glavina del Rio T."/>
            <person name="Dalin E."/>
            <person name="Tice H."/>
            <person name="Bruce D."/>
            <person name="Goodwin L."/>
            <person name="Pitluck S."/>
            <person name="Peters L."/>
            <person name="Ovchinnikova G."/>
            <person name="Chertkov O."/>
            <person name="Kyrpides N."/>
            <person name="Mavromatis K."/>
            <person name="Ivanova N."/>
            <person name="Brettin T."/>
            <person name="Detter J.C."/>
            <person name="Han C."/>
            <person name="Larimer F."/>
            <person name="Land M."/>
            <person name="Hauser L."/>
            <person name="Markowitz V."/>
            <person name="Cheng J.-F."/>
            <person name="Hugenholtz P."/>
            <person name="Woyke T."/>
            <person name="Wu D."/>
            <person name="Tindall B."/>
            <person name="Pomrenke H."/>
            <person name="Brambilla E."/>
            <person name="Klenk H.-P."/>
            <person name="Eisen J.A."/>
        </authorList>
    </citation>
    <scope>NUCLEOTIDE SEQUENCE [LARGE SCALE GENOMIC DNA]</scope>
    <source>
        <strain evidence="4">ATCC BAA-1392 / DSM 18658 / VKM B-2454 / MOB10</strain>
    </source>
</reference>
<protein>
    <submittedName>
        <fullName evidence="3">ABC-type bacteriocin/lantibiotic exporter with N-terminal double-glycine peptidase domain</fullName>
    </submittedName>
</protein>
<dbReference type="PROSITE" id="PS50990">
    <property type="entry name" value="PEPTIDASE_C39"/>
    <property type="match status" value="1"/>
</dbReference>
<dbReference type="KEGG" id="saci:Sinac_3805"/>
<dbReference type="OrthoDB" id="9907546at2"/>
<name>L0DGU7_SINAD</name>
<dbReference type="GO" id="GO:0008233">
    <property type="term" value="F:peptidase activity"/>
    <property type="evidence" value="ECO:0007669"/>
    <property type="project" value="InterPro"/>
</dbReference>
<evidence type="ECO:0000259" key="2">
    <source>
        <dbReference type="PROSITE" id="PS50990"/>
    </source>
</evidence>
<dbReference type="GO" id="GO:0006508">
    <property type="term" value="P:proteolysis"/>
    <property type="evidence" value="ECO:0007669"/>
    <property type="project" value="InterPro"/>
</dbReference>
<dbReference type="InterPro" id="IPR005074">
    <property type="entry name" value="Peptidase_C39"/>
</dbReference>
<dbReference type="Proteomes" id="UP000010798">
    <property type="component" value="Chromosome"/>
</dbReference>
<dbReference type="CDD" id="cd02259">
    <property type="entry name" value="Peptidase_C39_like"/>
    <property type="match status" value="1"/>
</dbReference>
<organism evidence="3 4">
    <name type="scientific">Singulisphaera acidiphila (strain ATCC BAA-1392 / DSM 18658 / VKM B-2454 / MOB10)</name>
    <dbReference type="NCBI Taxonomy" id="886293"/>
    <lineage>
        <taxon>Bacteria</taxon>
        <taxon>Pseudomonadati</taxon>
        <taxon>Planctomycetota</taxon>
        <taxon>Planctomycetia</taxon>
        <taxon>Isosphaerales</taxon>
        <taxon>Isosphaeraceae</taxon>
        <taxon>Singulisphaera</taxon>
    </lineage>
</organism>